<feature type="transmembrane region" description="Helical" evidence="1">
    <location>
        <begin position="24"/>
        <end position="45"/>
    </location>
</feature>
<dbReference type="EMBL" id="LR798302">
    <property type="protein sequence ID" value="CAB5222394.1"/>
    <property type="molecule type" value="Genomic_DNA"/>
</dbReference>
<keyword evidence="1" id="KW-1133">Transmembrane helix</keyword>
<proteinExistence type="predicted"/>
<keyword evidence="1" id="KW-0812">Transmembrane</keyword>
<organism evidence="2">
    <name type="scientific">uncultured Caudovirales phage</name>
    <dbReference type="NCBI Taxonomy" id="2100421"/>
    <lineage>
        <taxon>Viruses</taxon>
        <taxon>Duplodnaviria</taxon>
        <taxon>Heunggongvirae</taxon>
        <taxon>Uroviricota</taxon>
        <taxon>Caudoviricetes</taxon>
        <taxon>Peduoviridae</taxon>
        <taxon>Maltschvirus</taxon>
        <taxon>Maltschvirus maltsch</taxon>
    </lineage>
</organism>
<accession>A0A6J7X265</accession>
<keyword evidence="1" id="KW-0472">Membrane</keyword>
<sequence>MNRHQLTYIDLHPEPLKAEEPSPLMIWAGAAFALGALYLLTVFLFSL</sequence>
<reference evidence="2" key="1">
    <citation type="submission" date="2020-05" db="EMBL/GenBank/DDBJ databases">
        <authorList>
            <person name="Chiriac C."/>
            <person name="Salcher M."/>
            <person name="Ghai R."/>
            <person name="Kavagutti S V."/>
        </authorList>
    </citation>
    <scope>NUCLEOTIDE SEQUENCE</scope>
</reference>
<evidence type="ECO:0000256" key="1">
    <source>
        <dbReference type="SAM" id="Phobius"/>
    </source>
</evidence>
<evidence type="ECO:0000313" key="2">
    <source>
        <dbReference type="EMBL" id="CAB5222394.1"/>
    </source>
</evidence>
<protein>
    <submittedName>
        <fullName evidence="2">Uncharacterized protein</fullName>
    </submittedName>
</protein>
<gene>
    <name evidence="2" type="ORF">UFOVP372_3</name>
</gene>
<name>A0A6J7X265_9CAUD</name>